<reference evidence="3" key="1">
    <citation type="submission" date="2016-10" db="EMBL/GenBank/DDBJ databases">
        <authorList>
            <person name="Varghese N."/>
            <person name="Submissions S."/>
        </authorList>
    </citation>
    <scope>NUCLEOTIDE SEQUENCE [LARGE SCALE GENOMIC DNA]</scope>
    <source>
        <strain evidence="3">DSM 44208</strain>
    </source>
</reference>
<accession>A0A1I5PTW3</accession>
<dbReference type="Proteomes" id="UP000198857">
    <property type="component" value="Unassembled WGS sequence"/>
</dbReference>
<organism evidence="2 3">
    <name type="scientific">Geodermatophilus dictyosporus</name>
    <dbReference type="NCBI Taxonomy" id="1523247"/>
    <lineage>
        <taxon>Bacteria</taxon>
        <taxon>Bacillati</taxon>
        <taxon>Actinomycetota</taxon>
        <taxon>Actinomycetes</taxon>
        <taxon>Geodermatophilales</taxon>
        <taxon>Geodermatophilaceae</taxon>
        <taxon>Geodermatophilus</taxon>
    </lineage>
</organism>
<gene>
    <name evidence="2" type="ORF">SAMN05660464_2955</name>
</gene>
<dbReference type="Gene3D" id="3.10.450.50">
    <property type="match status" value="1"/>
</dbReference>
<evidence type="ECO:0000259" key="1">
    <source>
        <dbReference type="Pfam" id="PF12680"/>
    </source>
</evidence>
<dbReference type="AlphaFoldDB" id="A0A1I5PTW3"/>
<dbReference type="InterPro" id="IPR037401">
    <property type="entry name" value="SnoaL-like"/>
</dbReference>
<keyword evidence="3" id="KW-1185">Reference proteome</keyword>
<sequence length="135" mass="16069">MDEHVLRAKLDRFFEYVGADVDRAEELYHEDAVLEFPQSGERFEGRTTFTEWRRQYPVPEADLRFHIRRVTVREDFTVVELSASYDQGATWSYGVQLLDFRGDKVVRERIYVMDGWEAPEWRAPWRSPTPADPPR</sequence>
<feature type="domain" description="SnoaL-like" evidence="1">
    <location>
        <begin position="13"/>
        <end position="107"/>
    </location>
</feature>
<dbReference type="OrthoDB" id="3826377at2"/>
<proteinExistence type="predicted"/>
<dbReference type="RefSeq" id="WP_091110462.1">
    <property type="nucleotide sequence ID" value="NZ_FOWQ01000004.1"/>
</dbReference>
<dbReference type="InterPro" id="IPR032710">
    <property type="entry name" value="NTF2-like_dom_sf"/>
</dbReference>
<dbReference type="Pfam" id="PF12680">
    <property type="entry name" value="SnoaL_2"/>
    <property type="match status" value="1"/>
</dbReference>
<dbReference type="STRING" id="1523247.SAMN05660464_2955"/>
<name>A0A1I5PTW3_9ACTN</name>
<dbReference type="EMBL" id="FOWQ01000004">
    <property type="protein sequence ID" value="SFP37001.1"/>
    <property type="molecule type" value="Genomic_DNA"/>
</dbReference>
<dbReference type="SUPFAM" id="SSF54427">
    <property type="entry name" value="NTF2-like"/>
    <property type="match status" value="1"/>
</dbReference>
<evidence type="ECO:0000313" key="2">
    <source>
        <dbReference type="EMBL" id="SFP37001.1"/>
    </source>
</evidence>
<evidence type="ECO:0000313" key="3">
    <source>
        <dbReference type="Proteomes" id="UP000198857"/>
    </source>
</evidence>
<protein>
    <submittedName>
        <fullName evidence="2">SnoaL-like domain-containing protein</fullName>
    </submittedName>
</protein>